<accession>A0A1H7U8J0</accession>
<organism evidence="3 4">
    <name type="scientific">Alkalibacterium putridalgicola</name>
    <dbReference type="NCBI Taxonomy" id="426703"/>
    <lineage>
        <taxon>Bacteria</taxon>
        <taxon>Bacillati</taxon>
        <taxon>Bacillota</taxon>
        <taxon>Bacilli</taxon>
        <taxon>Lactobacillales</taxon>
        <taxon>Carnobacteriaceae</taxon>
        <taxon>Alkalibacterium</taxon>
    </lineage>
</organism>
<dbReference type="InterPro" id="IPR036034">
    <property type="entry name" value="PDZ_sf"/>
</dbReference>
<feature type="transmembrane region" description="Helical" evidence="1">
    <location>
        <begin position="59"/>
        <end position="79"/>
    </location>
</feature>
<evidence type="ECO:0000313" key="2">
    <source>
        <dbReference type="EMBL" id="GEK89935.1"/>
    </source>
</evidence>
<keyword evidence="1" id="KW-0472">Membrane</keyword>
<dbReference type="EMBL" id="FOBL01000016">
    <property type="protein sequence ID" value="SEL93390.1"/>
    <property type="molecule type" value="Genomic_DNA"/>
</dbReference>
<name>A0A1H7U8J0_9LACT</name>
<feature type="transmembrane region" description="Helical" evidence="1">
    <location>
        <begin position="85"/>
        <end position="103"/>
    </location>
</feature>
<dbReference type="AlphaFoldDB" id="A0A1H7U8J0"/>
<feature type="transmembrane region" description="Helical" evidence="1">
    <location>
        <begin position="257"/>
        <end position="275"/>
    </location>
</feature>
<keyword evidence="1" id="KW-0812">Transmembrane</keyword>
<evidence type="ECO:0000256" key="1">
    <source>
        <dbReference type="SAM" id="Phobius"/>
    </source>
</evidence>
<keyword evidence="1" id="KW-1133">Transmembrane helix</keyword>
<protein>
    <submittedName>
        <fullName evidence="2">Membrane protein</fullName>
    </submittedName>
</protein>
<reference evidence="2 5" key="2">
    <citation type="submission" date="2019-07" db="EMBL/GenBank/DDBJ databases">
        <title>Whole genome shotgun sequence of Alkalibacterium putridalgicola NBRC 103243.</title>
        <authorList>
            <person name="Hosoyama A."/>
            <person name="Uohara A."/>
            <person name="Ohji S."/>
            <person name="Ichikawa N."/>
        </authorList>
    </citation>
    <scope>NUCLEOTIDE SEQUENCE [LARGE SCALE GENOMIC DNA]</scope>
    <source>
        <strain evidence="2 5">NBRC 103243</strain>
    </source>
</reference>
<keyword evidence="5" id="KW-1185">Reference proteome</keyword>
<evidence type="ECO:0000313" key="3">
    <source>
        <dbReference type="EMBL" id="SEL93390.1"/>
    </source>
</evidence>
<evidence type="ECO:0000313" key="5">
    <source>
        <dbReference type="Proteomes" id="UP000321425"/>
    </source>
</evidence>
<feature type="transmembrane region" description="Helical" evidence="1">
    <location>
        <begin position="154"/>
        <end position="171"/>
    </location>
</feature>
<reference evidence="3 4" key="1">
    <citation type="submission" date="2016-10" db="EMBL/GenBank/DDBJ databases">
        <authorList>
            <person name="de Groot N.N."/>
        </authorList>
    </citation>
    <scope>NUCLEOTIDE SEQUENCE [LARGE SCALE GENOMIC DNA]</scope>
    <source>
        <strain evidence="3 4">DSM 19182</strain>
    </source>
</reference>
<dbReference type="EMBL" id="BJUX01000027">
    <property type="protein sequence ID" value="GEK89935.1"/>
    <property type="molecule type" value="Genomic_DNA"/>
</dbReference>
<gene>
    <name evidence="2" type="ORF">APU01nite_19740</name>
    <name evidence="3" type="ORF">SAMN04488100_11632</name>
</gene>
<sequence length="401" mass="45609">MKVMTLFQNSLLALLVFVLQPTFIIGVVLAILAKTRRFKYSRSKLRTTIYKDNFEIKRFLTWGLVPGVILSLFSIFIGMPVTIDWMIIYQIVTILFLGLGYRFIHPIFTFSASGLTVLILNMFVTDASLFGQILDRWNSPIVSQTAMSYGSVQIIYLFAVLILISTIGVLYKGNMKQFVPRFLKTKRGKLVARYRMTPLWLMPLAVVVPGDTFTALFEWWPVFSIGSQTYSFLLIPVLLGFRYTVQAQLPSEAKQALIKDFAILSVLSAVLFALTFWIEELSAVGLSILLVGGIYVLYRHRQRERKWAFKFGPDPAGLRVVAVRPNSPAERMSLEIGDVLVESNQMSLSTVEDFTESLFNNRSYSKLKVKRLDGELVITETPIYEEDSHDLGLVTLEDIQY</sequence>
<dbReference type="Proteomes" id="UP000198548">
    <property type="component" value="Unassembled WGS sequence"/>
</dbReference>
<feature type="transmembrane region" description="Helical" evidence="1">
    <location>
        <begin position="222"/>
        <end position="245"/>
    </location>
</feature>
<proteinExistence type="predicted"/>
<dbReference type="STRING" id="426703.SAMN04488100_11632"/>
<evidence type="ECO:0000313" key="4">
    <source>
        <dbReference type="Proteomes" id="UP000198548"/>
    </source>
</evidence>
<dbReference type="Proteomes" id="UP000321425">
    <property type="component" value="Unassembled WGS sequence"/>
</dbReference>
<feature type="transmembrane region" description="Helical" evidence="1">
    <location>
        <begin position="12"/>
        <end position="33"/>
    </location>
</feature>
<feature type="transmembrane region" description="Helical" evidence="1">
    <location>
        <begin position="281"/>
        <end position="298"/>
    </location>
</feature>
<feature type="transmembrane region" description="Helical" evidence="1">
    <location>
        <begin position="192"/>
        <end position="210"/>
    </location>
</feature>
<dbReference type="Gene3D" id="2.30.42.10">
    <property type="match status" value="1"/>
</dbReference>
<dbReference type="SUPFAM" id="SSF50156">
    <property type="entry name" value="PDZ domain-like"/>
    <property type="match status" value="1"/>
</dbReference>
<feature type="transmembrane region" description="Helical" evidence="1">
    <location>
        <begin position="115"/>
        <end position="134"/>
    </location>
</feature>